<accession>A0A327WL59</accession>
<dbReference type="RefSeq" id="WP_111630846.1">
    <property type="nucleotide sequence ID" value="NZ_QLMC01000007.1"/>
</dbReference>
<comment type="similarity">
    <text evidence="1">Belongs to the BlaI transcriptional regulatory family.</text>
</comment>
<evidence type="ECO:0000313" key="6">
    <source>
        <dbReference type="Proteomes" id="UP000248790"/>
    </source>
</evidence>
<organism evidence="5 6">
    <name type="scientific">Larkinella arboricola</name>
    <dbReference type="NCBI Taxonomy" id="643671"/>
    <lineage>
        <taxon>Bacteria</taxon>
        <taxon>Pseudomonadati</taxon>
        <taxon>Bacteroidota</taxon>
        <taxon>Cytophagia</taxon>
        <taxon>Cytophagales</taxon>
        <taxon>Spirosomataceae</taxon>
        <taxon>Larkinella</taxon>
    </lineage>
</organism>
<evidence type="ECO:0000256" key="4">
    <source>
        <dbReference type="ARBA" id="ARBA00023163"/>
    </source>
</evidence>
<dbReference type="Proteomes" id="UP000248790">
    <property type="component" value="Unassembled WGS sequence"/>
</dbReference>
<dbReference type="Pfam" id="PF03965">
    <property type="entry name" value="Penicillinase_R"/>
    <property type="match status" value="1"/>
</dbReference>
<dbReference type="GO" id="GO:0003677">
    <property type="term" value="F:DNA binding"/>
    <property type="evidence" value="ECO:0007669"/>
    <property type="project" value="UniProtKB-KW"/>
</dbReference>
<evidence type="ECO:0000313" key="5">
    <source>
        <dbReference type="EMBL" id="RAJ92495.1"/>
    </source>
</evidence>
<reference evidence="5 6" key="1">
    <citation type="submission" date="2018-06" db="EMBL/GenBank/DDBJ databases">
        <title>Genomic Encyclopedia of Archaeal and Bacterial Type Strains, Phase II (KMG-II): from individual species to whole genera.</title>
        <authorList>
            <person name="Goeker M."/>
        </authorList>
    </citation>
    <scope>NUCLEOTIDE SEQUENCE [LARGE SCALE GENOMIC DNA]</scope>
    <source>
        <strain evidence="5 6">DSM 21851</strain>
    </source>
</reference>
<dbReference type="OrthoDB" id="279010at2"/>
<dbReference type="Gene3D" id="1.10.4040.10">
    <property type="entry name" value="Penicillinase repressor domain"/>
    <property type="match status" value="1"/>
</dbReference>
<dbReference type="GO" id="GO:0045892">
    <property type="term" value="P:negative regulation of DNA-templated transcription"/>
    <property type="evidence" value="ECO:0007669"/>
    <property type="project" value="InterPro"/>
</dbReference>
<dbReference type="SUPFAM" id="SSF46785">
    <property type="entry name" value="Winged helix' DNA-binding domain"/>
    <property type="match status" value="1"/>
</dbReference>
<name>A0A327WL59_LARAB</name>
<evidence type="ECO:0000256" key="1">
    <source>
        <dbReference type="ARBA" id="ARBA00011046"/>
    </source>
</evidence>
<protein>
    <submittedName>
        <fullName evidence="5">Putative transcriptional regulator</fullName>
    </submittedName>
</protein>
<gene>
    <name evidence="5" type="ORF">LX87_04825</name>
</gene>
<dbReference type="Gene3D" id="1.10.10.10">
    <property type="entry name" value="Winged helix-like DNA-binding domain superfamily/Winged helix DNA-binding domain"/>
    <property type="match status" value="1"/>
</dbReference>
<keyword evidence="4" id="KW-0804">Transcription</keyword>
<dbReference type="EMBL" id="QLMC01000007">
    <property type="protein sequence ID" value="RAJ92495.1"/>
    <property type="molecule type" value="Genomic_DNA"/>
</dbReference>
<evidence type="ECO:0000256" key="2">
    <source>
        <dbReference type="ARBA" id="ARBA00023015"/>
    </source>
</evidence>
<dbReference type="InterPro" id="IPR036388">
    <property type="entry name" value="WH-like_DNA-bd_sf"/>
</dbReference>
<keyword evidence="2" id="KW-0805">Transcription regulation</keyword>
<keyword evidence="6" id="KW-1185">Reference proteome</keyword>
<proteinExistence type="inferred from homology"/>
<dbReference type="InterPro" id="IPR005650">
    <property type="entry name" value="BlaI_family"/>
</dbReference>
<keyword evidence="3" id="KW-0238">DNA-binding</keyword>
<dbReference type="PIRSF" id="PIRSF019455">
    <property type="entry name" value="CopR_AtkY"/>
    <property type="match status" value="1"/>
</dbReference>
<comment type="caution">
    <text evidence="5">The sequence shown here is derived from an EMBL/GenBank/DDBJ whole genome shotgun (WGS) entry which is preliminary data.</text>
</comment>
<sequence>MKPTDAELEILQVLWASGPSTVRQVNDRLSQTKDVGYTTTLKLMQIMHDKGLLSRTEEGRYHIYQALVDEKETQQHLLNRFVDTAFRGSAMNLVMQALGSSKATPQELEELKKLINNLNPSSNNESR</sequence>
<dbReference type="InterPro" id="IPR036390">
    <property type="entry name" value="WH_DNA-bd_sf"/>
</dbReference>
<dbReference type="AlphaFoldDB" id="A0A327WL59"/>
<evidence type="ECO:0000256" key="3">
    <source>
        <dbReference type="ARBA" id="ARBA00023125"/>
    </source>
</evidence>